<comment type="caution">
    <text evidence="1">The sequence shown here is derived from an EMBL/GenBank/DDBJ whole genome shotgun (WGS) entry which is preliminary data.</text>
</comment>
<sequence>MYFISRIWTLLDRSFDSIMVQTRRDQTSISTTTPNNQNRSITGLAPVESNATAARPDLKLYQFGMEFGAAECGKADEAGIGKKEIVESITISECENIEATWTDKFKTIAKELNVTLTHTKNT</sequence>
<evidence type="ECO:0000313" key="2">
    <source>
        <dbReference type="Proteomes" id="UP001209540"/>
    </source>
</evidence>
<dbReference type="Proteomes" id="UP001209540">
    <property type="component" value="Unassembled WGS sequence"/>
</dbReference>
<evidence type="ECO:0000313" key="1">
    <source>
        <dbReference type="EMBL" id="KAI9272863.1"/>
    </source>
</evidence>
<name>A0AAD5KIH3_9FUNG</name>
<reference evidence="1" key="2">
    <citation type="submission" date="2023-02" db="EMBL/GenBank/DDBJ databases">
        <authorList>
            <consortium name="DOE Joint Genome Institute"/>
            <person name="Mondo S.J."/>
            <person name="Chang Y."/>
            <person name="Wang Y."/>
            <person name="Ahrendt S."/>
            <person name="Andreopoulos W."/>
            <person name="Barry K."/>
            <person name="Beard J."/>
            <person name="Benny G.L."/>
            <person name="Blankenship S."/>
            <person name="Bonito G."/>
            <person name="Cuomo C."/>
            <person name="Desiro A."/>
            <person name="Gervers K.A."/>
            <person name="Hundley H."/>
            <person name="Kuo A."/>
            <person name="LaButti K."/>
            <person name="Lang B.F."/>
            <person name="Lipzen A."/>
            <person name="O'Donnell K."/>
            <person name="Pangilinan J."/>
            <person name="Reynolds N."/>
            <person name="Sandor L."/>
            <person name="Smith M.W."/>
            <person name="Tsang A."/>
            <person name="Grigoriev I.V."/>
            <person name="Stajich J.E."/>
            <person name="Spatafora J.W."/>
        </authorList>
    </citation>
    <scope>NUCLEOTIDE SEQUENCE</scope>
    <source>
        <strain evidence="1">RSA 2281</strain>
    </source>
</reference>
<organism evidence="1 2">
    <name type="scientific">Phascolomyces articulosus</name>
    <dbReference type="NCBI Taxonomy" id="60185"/>
    <lineage>
        <taxon>Eukaryota</taxon>
        <taxon>Fungi</taxon>
        <taxon>Fungi incertae sedis</taxon>
        <taxon>Mucoromycota</taxon>
        <taxon>Mucoromycotina</taxon>
        <taxon>Mucoromycetes</taxon>
        <taxon>Mucorales</taxon>
        <taxon>Lichtheimiaceae</taxon>
        <taxon>Phascolomyces</taxon>
    </lineage>
</organism>
<proteinExistence type="predicted"/>
<accession>A0AAD5KIH3</accession>
<keyword evidence="2" id="KW-1185">Reference proteome</keyword>
<dbReference type="EMBL" id="JAIXMP010000005">
    <property type="protein sequence ID" value="KAI9272863.1"/>
    <property type="molecule type" value="Genomic_DNA"/>
</dbReference>
<protein>
    <submittedName>
        <fullName evidence="1">Uncharacterized protein</fullName>
    </submittedName>
</protein>
<gene>
    <name evidence="1" type="ORF">BDA99DRAFT_569148</name>
</gene>
<reference evidence="1" key="1">
    <citation type="journal article" date="2022" name="IScience">
        <title>Evolution of zygomycete secretomes and the origins of terrestrial fungal ecologies.</title>
        <authorList>
            <person name="Chang Y."/>
            <person name="Wang Y."/>
            <person name="Mondo S."/>
            <person name="Ahrendt S."/>
            <person name="Andreopoulos W."/>
            <person name="Barry K."/>
            <person name="Beard J."/>
            <person name="Benny G.L."/>
            <person name="Blankenship S."/>
            <person name="Bonito G."/>
            <person name="Cuomo C."/>
            <person name="Desiro A."/>
            <person name="Gervers K.A."/>
            <person name="Hundley H."/>
            <person name="Kuo A."/>
            <person name="LaButti K."/>
            <person name="Lang B.F."/>
            <person name="Lipzen A."/>
            <person name="O'Donnell K."/>
            <person name="Pangilinan J."/>
            <person name="Reynolds N."/>
            <person name="Sandor L."/>
            <person name="Smith M.E."/>
            <person name="Tsang A."/>
            <person name="Grigoriev I.V."/>
            <person name="Stajich J.E."/>
            <person name="Spatafora J.W."/>
        </authorList>
    </citation>
    <scope>NUCLEOTIDE SEQUENCE</scope>
    <source>
        <strain evidence="1">RSA 2281</strain>
    </source>
</reference>
<dbReference type="AlphaFoldDB" id="A0AAD5KIH3"/>